<keyword evidence="8" id="KW-0175">Coiled coil</keyword>
<proteinExistence type="predicted"/>
<dbReference type="InterPro" id="IPR050736">
    <property type="entry name" value="Sensor_HK_Regulatory"/>
</dbReference>
<evidence type="ECO:0000259" key="9">
    <source>
        <dbReference type="PROSITE" id="PS50109"/>
    </source>
</evidence>
<dbReference type="FunFam" id="1.10.287.130:FF:000001">
    <property type="entry name" value="Two-component sensor histidine kinase"/>
    <property type="match status" value="1"/>
</dbReference>
<comment type="subcellular location">
    <subcellularLocation>
        <location evidence="2">Cell membrane</location>
    </subcellularLocation>
</comment>
<dbReference type="InterPro" id="IPR036890">
    <property type="entry name" value="HATPase_C_sf"/>
</dbReference>
<dbReference type="CDD" id="cd00082">
    <property type="entry name" value="HisKA"/>
    <property type="match status" value="1"/>
</dbReference>
<dbReference type="SUPFAM" id="SSF55785">
    <property type="entry name" value="PYP-like sensor domain (PAS domain)"/>
    <property type="match status" value="1"/>
</dbReference>
<sequence length="403" mass="41834">MQRHPGRADLSPVTGTGAELAALRARVAELEAERSALAALVDDRGEELAVAARMLRARAATMTGVVDAITEQSVVGTDSDGVVRVWNPGAERLLGLPRADVVRRHRVTDFHDPAELAGRGLAALVATAAERGSDVRDWTYVAADGTRRTVSVAVTPRADDGGPGGWTFVGTDVTGVREAERLKDQFVALVSHELRTPLSSVLGYLELVLDDPALGADTRRYLDVVARNAARLERLVGDLLFTAQVEAGRFPLVPGEADLGTLVHAAEESARVTAAAAGVTLAARVPAGGPVVPGDAVRLGQALDNLVSNAVKFTPRGGRVDLTVVAAPDEVRVSVADTGVGVPAAEQAGLGTRFTRGSNVRRSVPGAGLGLAITRAIATAHGGRLELVSTEGRGTTATLVLPR</sequence>
<dbReference type="PANTHER" id="PTHR43711">
    <property type="entry name" value="TWO-COMPONENT HISTIDINE KINASE"/>
    <property type="match status" value="1"/>
</dbReference>
<keyword evidence="4" id="KW-0597">Phosphoprotein</keyword>
<dbReference type="Gene3D" id="1.10.287.130">
    <property type="match status" value="1"/>
</dbReference>
<dbReference type="Gene3D" id="3.30.565.10">
    <property type="entry name" value="Histidine kinase-like ATPase, C-terminal domain"/>
    <property type="match status" value="1"/>
</dbReference>
<dbReference type="InterPro" id="IPR003594">
    <property type="entry name" value="HATPase_dom"/>
</dbReference>
<dbReference type="GO" id="GO:0000155">
    <property type="term" value="F:phosphorelay sensor kinase activity"/>
    <property type="evidence" value="ECO:0007669"/>
    <property type="project" value="InterPro"/>
</dbReference>
<gene>
    <name evidence="11" type="ORF">SAMN04488107_4548</name>
</gene>
<evidence type="ECO:0000313" key="11">
    <source>
        <dbReference type="EMBL" id="SNS98729.1"/>
    </source>
</evidence>
<dbReference type="PANTHER" id="PTHR43711:SF1">
    <property type="entry name" value="HISTIDINE KINASE 1"/>
    <property type="match status" value="1"/>
</dbReference>
<dbReference type="InterPro" id="IPR036097">
    <property type="entry name" value="HisK_dim/P_sf"/>
</dbReference>
<evidence type="ECO:0000256" key="4">
    <source>
        <dbReference type="ARBA" id="ARBA00022553"/>
    </source>
</evidence>
<evidence type="ECO:0000256" key="5">
    <source>
        <dbReference type="ARBA" id="ARBA00022679"/>
    </source>
</evidence>
<dbReference type="InterPro" id="IPR000014">
    <property type="entry name" value="PAS"/>
</dbReference>
<dbReference type="AlphaFoldDB" id="A0A239IYU2"/>
<dbReference type="PROSITE" id="PS50109">
    <property type="entry name" value="HIS_KIN"/>
    <property type="match status" value="1"/>
</dbReference>
<dbReference type="Gene3D" id="3.30.450.20">
    <property type="entry name" value="PAS domain"/>
    <property type="match status" value="1"/>
</dbReference>
<organism evidence="11 12">
    <name type="scientific">Geodermatophilus saharensis</name>
    <dbReference type="NCBI Taxonomy" id="1137994"/>
    <lineage>
        <taxon>Bacteria</taxon>
        <taxon>Bacillati</taxon>
        <taxon>Actinomycetota</taxon>
        <taxon>Actinomycetes</taxon>
        <taxon>Geodermatophilales</taxon>
        <taxon>Geodermatophilaceae</taxon>
        <taxon>Geodermatophilus</taxon>
    </lineage>
</organism>
<dbReference type="Pfam" id="PF02518">
    <property type="entry name" value="HATPase_c"/>
    <property type="match status" value="1"/>
</dbReference>
<name>A0A239IYU2_9ACTN</name>
<accession>A0A239IYU2</accession>
<dbReference type="InterPro" id="IPR003661">
    <property type="entry name" value="HisK_dim/P_dom"/>
</dbReference>
<evidence type="ECO:0000259" key="10">
    <source>
        <dbReference type="PROSITE" id="PS50112"/>
    </source>
</evidence>
<dbReference type="InterPro" id="IPR005467">
    <property type="entry name" value="His_kinase_dom"/>
</dbReference>
<keyword evidence="12" id="KW-1185">Reference proteome</keyword>
<evidence type="ECO:0000256" key="8">
    <source>
        <dbReference type="SAM" id="Coils"/>
    </source>
</evidence>
<feature type="coiled-coil region" evidence="8">
    <location>
        <begin position="13"/>
        <end position="40"/>
    </location>
</feature>
<dbReference type="CDD" id="cd00075">
    <property type="entry name" value="HATPase"/>
    <property type="match status" value="1"/>
</dbReference>
<dbReference type="SMART" id="SM00388">
    <property type="entry name" value="HisKA"/>
    <property type="match status" value="1"/>
</dbReference>
<dbReference type="EC" id="2.7.13.3" evidence="3"/>
<dbReference type="SUPFAM" id="SSF47384">
    <property type="entry name" value="Homodimeric domain of signal transducing histidine kinase"/>
    <property type="match status" value="1"/>
</dbReference>
<dbReference type="NCBIfam" id="TIGR00229">
    <property type="entry name" value="sensory_box"/>
    <property type="match status" value="1"/>
</dbReference>
<feature type="domain" description="PAS" evidence="10">
    <location>
        <begin position="58"/>
        <end position="113"/>
    </location>
</feature>
<evidence type="ECO:0000256" key="3">
    <source>
        <dbReference type="ARBA" id="ARBA00012438"/>
    </source>
</evidence>
<evidence type="ECO:0000313" key="12">
    <source>
        <dbReference type="Proteomes" id="UP000198386"/>
    </source>
</evidence>
<evidence type="ECO:0000256" key="2">
    <source>
        <dbReference type="ARBA" id="ARBA00004236"/>
    </source>
</evidence>
<dbReference type="CDD" id="cd00130">
    <property type="entry name" value="PAS"/>
    <property type="match status" value="1"/>
</dbReference>
<evidence type="ECO:0000256" key="7">
    <source>
        <dbReference type="ARBA" id="ARBA00023012"/>
    </source>
</evidence>
<dbReference type="InterPro" id="IPR013656">
    <property type="entry name" value="PAS_4"/>
</dbReference>
<keyword evidence="7" id="KW-0902">Two-component regulatory system</keyword>
<protein>
    <recommendedName>
        <fullName evidence="3">histidine kinase</fullName>
        <ecNumber evidence="3">2.7.13.3</ecNumber>
    </recommendedName>
</protein>
<dbReference type="PROSITE" id="PS50112">
    <property type="entry name" value="PAS"/>
    <property type="match status" value="1"/>
</dbReference>
<reference evidence="12" key="1">
    <citation type="submission" date="2017-06" db="EMBL/GenBank/DDBJ databases">
        <authorList>
            <person name="Varghese N."/>
            <person name="Submissions S."/>
        </authorList>
    </citation>
    <scope>NUCLEOTIDE SEQUENCE [LARGE SCALE GENOMIC DNA]</scope>
    <source>
        <strain evidence="12">DSM 45423</strain>
    </source>
</reference>
<dbReference type="PRINTS" id="PR00344">
    <property type="entry name" value="BCTRLSENSOR"/>
</dbReference>
<dbReference type="Proteomes" id="UP000198386">
    <property type="component" value="Unassembled WGS sequence"/>
</dbReference>
<dbReference type="Pfam" id="PF08448">
    <property type="entry name" value="PAS_4"/>
    <property type="match status" value="1"/>
</dbReference>
<keyword evidence="6" id="KW-0418">Kinase</keyword>
<dbReference type="InterPro" id="IPR035965">
    <property type="entry name" value="PAS-like_dom_sf"/>
</dbReference>
<comment type="catalytic activity">
    <reaction evidence="1">
        <text>ATP + protein L-histidine = ADP + protein N-phospho-L-histidine.</text>
        <dbReference type="EC" id="2.7.13.3"/>
    </reaction>
</comment>
<keyword evidence="5" id="KW-0808">Transferase</keyword>
<dbReference type="InterPro" id="IPR004358">
    <property type="entry name" value="Sig_transdc_His_kin-like_C"/>
</dbReference>
<dbReference type="SMART" id="SM00387">
    <property type="entry name" value="HATPase_c"/>
    <property type="match status" value="1"/>
</dbReference>
<dbReference type="SUPFAM" id="SSF55874">
    <property type="entry name" value="ATPase domain of HSP90 chaperone/DNA topoisomerase II/histidine kinase"/>
    <property type="match status" value="1"/>
</dbReference>
<evidence type="ECO:0000256" key="1">
    <source>
        <dbReference type="ARBA" id="ARBA00000085"/>
    </source>
</evidence>
<feature type="domain" description="Histidine kinase" evidence="9">
    <location>
        <begin position="189"/>
        <end position="403"/>
    </location>
</feature>
<dbReference type="Pfam" id="PF00512">
    <property type="entry name" value="HisKA"/>
    <property type="match status" value="1"/>
</dbReference>
<dbReference type="EMBL" id="FZOH01000013">
    <property type="protein sequence ID" value="SNS98729.1"/>
    <property type="molecule type" value="Genomic_DNA"/>
</dbReference>
<evidence type="ECO:0000256" key="6">
    <source>
        <dbReference type="ARBA" id="ARBA00022777"/>
    </source>
</evidence>
<dbReference type="GO" id="GO:0005886">
    <property type="term" value="C:plasma membrane"/>
    <property type="evidence" value="ECO:0007669"/>
    <property type="project" value="UniProtKB-SubCell"/>
</dbReference>